<gene>
    <name evidence="1" type="primary">paaH</name>
    <name evidence="1" type="ORF">HR057_02065</name>
</gene>
<dbReference type="RefSeq" id="WP_173729749.1">
    <property type="nucleotide sequence ID" value="NZ_JABTTE010000002.1"/>
</dbReference>
<dbReference type="AlphaFoldDB" id="A0A8J8KDC7"/>
<dbReference type="Proteomes" id="UP000625804">
    <property type="component" value="Unassembled WGS sequence"/>
</dbReference>
<organism evidence="1 2">
    <name type="scientific">Calidifontibacillus erzurumensis</name>
    <dbReference type="NCBI Taxonomy" id="2741433"/>
    <lineage>
        <taxon>Bacteria</taxon>
        <taxon>Bacillati</taxon>
        <taxon>Bacillota</taxon>
        <taxon>Bacilli</taxon>
        <taxon>Bacillales</taxon>
        <taxon>Bacillaceae</taxon>
        <taxon>Calidifontibacillus/Schinkia group</taxon>
        <taxon>Calidifontibacillus</taxon>
    </lineage>
</organism>
<comment type="caution">
    <text evidence="1">The sequence shown here is derived from an EMBL/GenBank/DDBJ whole genome shotgun (WGS) entry which is preliminary data.</text>
</comment>
<evidence type="ECO:0000313" key="1">
    <source>
        <dbReference type="EMBL" id="NSL50545.1"/>
    </source>
</evidence>
<reference evidence="1" key="1">
    <citation type="submission" date="2020-06" db="EMBL/GenBank/DDBJ databases">
        <title>A novel thermopfilic bacterium from Erzurum, Turkey.</title>
        <authorList>
            <person name="Adiguzel A."/>
            <person name="Ay H."/>
            <person name="Baltaci M.O."/>
        </authorList>
    </citation>
    <scope>NUCLEOTIDE SEQUENCE</scope>
    <source>
        <strain evidence="1">P2</strain>
    </source>
</reference>
<dbReference type="NCBIfam" id="TIGR02157">
    <property type="entry name" value="PA_CoA_Oxy2"/>
    <property type="match status" value="1"/>
</dbReference>
<accession>A0A8J8KDC7</accession>
<dbReference type="InterPro" id="IPR009359">
    <property type="entry name" value="PaaB"/>
</dbReference>
<dbReference type="InterPro" id="IPR038693">
    <property type="entry name" value="PaaB_sf"/>
</dbReference>
<dbReference type="EMBL" id="JABTTE010000002">
    <property type="protein sequence ID" value="NSL50545.1"/>
    <property type="molecule type" value="Genomic_DNA"/>
</dbReference>
<dbReference type="Pfam" id="PF06243">
    <property type="entry name" value="PaaB"/>
    <property type="match status" value="1"/>
</dbReference>
<name>A0A8J8KDC7_9BACI</name>
<dbReference type="Gene3D" id="3.10.20.520">
    <property type="entry name" value="Phenylacetic acid degradation B"/>
    <property type="match status" value="1"/>
</dbReference>
<evidence type="ECO:0000313" key="2">
    <source>
        <dbReference type="Proteomes" id="UP000625804"/>
    </source>
</evidence>
<sequence length="118" mass="14153">MEQKNKVQFYEEFQVFSRKSPTAPVQEQFTLLAPNHEIALVMAQENFMRREDVYDIWVVKRSDIRSMNAEERESLKRIDNKDYRTTKGYGYLARIWREVEQGMLDEAEILSWSKGRVK</sequence>
<protein>
    <submittedName>
        <fullName evidence="1">1,2-phenylacetyl-CoA epoxidase subunit B</fullName>
    </submittedName>
</protein>
<proteinExistence type="predicted"/>
<keyword evidence="2" id="KW-1185">Reference proteome</keyword>